<dbReference type="SUPFAM" id="SSF52047">
    <property type="entry name" value="RNI-like"/>
    <property type="match status" value="1"/>
</dbReference>
<evidence type="ECO:0000313" key="1">
    <source>
        <dbReference type="EMBL" id="GAA5798563.1"/>
    </source>
</evidence>
<gene>
    <name evidence="1" type="ORF">HPULCUR_003968</name>
</gene>
<sequence length="126" mass="14176">MSTPDFSCKCCVKYNKSETHIKLHGDVLLNTTESQVFDILKQNLDPIGLLHVSKKLLESDPMRTVVDNVAKILALTTLELEDFLIGLDDLELIDNGLKNLAKLVLKKVHFINKPSIRIITRGETSF</sequence>
<name>A0ABP9XWD4_9FUNG</name>
<proteinExistence type="predicted"/>
<reference evidence="1 2" key="1">
    <citation type="submission" date="2024-04" db="EMBL/GenBank/DDBJ databases">
        <title>genome sequences of Mucor flavus KT1a and Helicostylum pulchrum KT1b strains isolation_sourced from the surface of a dry-aged beef.</title>
        <authorList>
            <person name="Toyotome T."/>
            <person name="Hosono M."/>
            <person name="Torimaru M."/>
            <person name="Fukuda K."/>
            <person name="Mikami N."/>
        </authorList>
    </citation>
    <scope>NUCLEOTIDE SEQUENCE [LARGE SCALE GENOMIC DNA]</scope>
    <source>
        <strain evidence="1 2">KT1b</strain>
    </source>
</reference>
<keyword evidence="2" id="KW-1185">Reference proteome</keyword>
<organism evidence="1 2">
    <name type="scientific">Helicostylum pulchrum</name>
    <dbReference type="NCBI Taxonomy" id="562976"/>
    <lineage>
        <taxon>Eukaryota</taxon>
        <taxon>Fungi</taxon>
        <taxon>Fungi incertae sedis</taxon>
        <taxon>Mucoromycota</taxon>
        <taxon>Mucoromycotina</taxon>
        <taxon>Mucoromycetes</taxon>
        <taxon>Mucorales</taxon>
        <taxon>Mucorineae</taxon>
        <taxon>Mucoraceae</taxon>
        <taxon>Helicostylum</taxon>
    </lineage>
</organism>
<comment type="caution">
    <text evidence="1">The sequence shown here is derived from an EMBL/GenBank/DDBJ whole genome shotgun (WGS) entry which is preliminary data.</text>
</comment>
<accession>A0ABP9XWD4</accession>
<dbReference type="EMBL" id="BAABUJ010000010">
    <property type="protein sequence ID" value="GAA5798563.1"/>
    <property type="molecule type" value="Genomic_DNA"/>
</dbReference>
<protein>
    <submittedName>
        <fullName evidence="1">Uncharacterized protein</fullName>
    </submittedName>
</protein>
<dbReference type="Proteomes" id="UP001476247">
    <property type="component" value="Unassembled WGS sequence"/>
</dbReference>
<evidence type="ECO:0000313" key="2">
    <source>
        <dbReference type="Proteomes" id="UP001476247"/>
    </source>
</evidence>